<dbReference type="Pfam" id="PF13602">
    <property type="entry name" value="ADH_zinc_N_2"/>
    <property type="match status" value="1"/>
</dbReference>
<dbReference type="InterPro" id="IPR013154">
    <property type="entry name" value="ADH-like_N"/>
</dbReference>
<dbReference type="SUPFAM" id="SSF51735">
    <property type="entry name" value="NAD(P)-binding Rossmann-fold domains"/>
    <property type="match status" value="1"/>
</dbReference>
<name>A0AA38TE69_9ASTR</name>
<dbReference type="GO" id="GO:0016628">
    <property type="term" value="F:oxidoreductase activity, acting on the CH-CH group of donors, NAD or NADP as acceptor"/>
    <property type="evidence" value="ECO:0007669"/>
    <property type="project" value="InterPro"/>
</dbReference>
<dbReference type="InterPro" id="IPR044626">
    <property type="entry name" value="AOR-like"/>
</dbReference>
<accession>A0AA38TE69</accession>
<dbReference type="SUPFAM" id="SSF50129">
    <property type="entry name" value="GroES-like"/>
    <property type="match status" value="1"/>
</dbReference>
<gene>
    <name evidence="5" type="ORF">OSB04_021566</name>
</gene>
<evidence type="ECO:0000313" key="6">
    <source>
        <dbReference type="Proteomes" id="UP001172457"/>
    </source>
</evidence>
<dbReference type="Gene3D" id="3.90.180.10">
    <property type="entry name" value="Medium-chain alcohol dehydrogenases, catalytic domain"/>
    <property type="match status" value="1"/>
</dbReference>
<evidence type="ECO:0000313" key="5">
    <source>
        <dbReference type="EMBL" id="KAJ9549023.1"/>
    </source>
</evidence>
<dbReference type="CDD" id="cd05289">
    <property type="entry name" value="MDR_like_2"/>
    <property type="match status" value="1"/>
</dbReference>
<organism evidence="5 6">
    <name type="scientific">Centaurea solstitialis</name>
    <name type="common">yellow star-thistle</name>
    <dbReference type="NCBI Taxonomy" id="347529"/>
    <lineage>
        <taxon>Eukaryota</taxon>
        <taxon>Viridiplantae</taxon>
        <taxon>Streptophyta</taxon>
        <taxon>Embryophyta</taxon>
        <taxon>Tracheophyta</taxon>
        <taxon>Spermatophyta</taxon>
        <taxon>Magnoliopsida</taxon>
        <taxon>eudicotyledons</taxon>
        <taxon>Gunneridae</taxon>
        <taxon>Pentapetalae</taxon>
        <taxon>asterids</taxon>
        <taxon>campanulids</taxon>
        <taxon>Asterales</taxon>
        <taxon>Asteraceae</taxon>
        <taxon>Carduoideae</taxon>
        <taxon>Cardueae</taxon>
        <taxon>Centaureinae</taxon>
        <taxon>Centaurea</taxon>
    </lineage>
</organism>
<feature type="domain" description="Enoyl reductase (ER)" evidence="4">
    <location>
        <begin position="93"/>
        <end position="427"/>
    </location>
</feature>
<feature type="compositionally biased region" description="Low complexity" evidence="3">
    <location>
        <begin position="22"/>
        <end position="45"/>
    </location>
</feature>
<comment type="similarity">
    <text evidence="1">Belongs to the zinc-containing alcohol dehydrogenase family. Quinone oxidoreductase subfamily.</text>
</comment>
<evidence type="ECO:0000256" key="3">
    <source>
        <dbReference type="SAM" id="MobiDB-lite"/>
    </source>
</evidence>
<dbReference type="Gene3D" id="3.40.50.720">
    <property type="entry name" value="NAD(P)-binding Rossmann-like Domain"/>
    <property type="match status" value="1"/>
</dbReference>
<sequence length="441" mass="47189">MEALLSSSPTLRLRPPLPPPSSTSKPSLSISTFTPLSTTTKTNPSFSRKSSHFNPRPCLRVCASSSSRSTTETAVESSTVPSQMKAWTYDEYGGVDVLKFASDATVPDVNDDQVLVKVIAAALNPVDGKRRIGKFQATDSPLPTVPGYDVAGIVVKVGNQVKGLKVGDEVYGDVSEKALDGPKQFGSLAEYTAVEEKLLALKPKNIDFLQAASLPLAIETAYEGLERAGFSKGKSIIILNGSGGVGSLTIQLAKQVFGASKVAATSSTRNIELLKSLGADLAIDYTKENFEELPDKYDVVFDAIGKTMSLMELDEVRASWPEHPPLTKMNKVKKNGFLDVPIYGAGEKAGKVVKEGGSMVVLTGAVTPPGFRFVVTSTGSTLEKLNPYLESGKVKPVIDPNGPFPFDKVKEAFSYLETNRAAGKVVVYPVSEDYILEKLAQ</sequence>
<protein>
    <recommendedName>
        <fullName evidence="4">Enoyl reductase (ER) domain-containing protein</fullName>
    </recommendedName>
</protein>
<dbReference type="InterPro" id="IPR011032">
    <property type="entry name" value="GroES-like_sf"/>
</dbReference>
<dbReference type="Pfam" id="PF08240">
    <property type="entry name" value="ADH_N"/>
    <property type="match status" value="1"/>
</dbReference>
<feature type="compositionally biased region" description="Low complexity" evidence="3">
    <location>
        <begin position="1"/>
        <end position="14"/>
    </location>
</feature>
<dbReference type="EMBL" id="JARYMX010000005">
    <property type="protein sequence ID" value="KAJ9549023.1"/>
    <property type="molecule type" value="Genomic_DNA"/>
</dbReference>
<evidence type="ECO:0000259" key="4">
    <source>
        <dbReference type="SMART" id="SM00829"/>
    </source>
</evidence>
<dbReference type="InterPro" id="IPR036291">
    <property type="entry name" value="NAD(P)-bd_dom_sf"/>
</dbReference>
<feature type="region of interest" description="Disordered" evidence="3">
    <location>
        <begin position="1"/>
        <end position="53"/>
    </location>
</feature>
<keyword evidence="6" id="KW-1185">Reference proteome</keyword>
<comment type="caution">
    <text evidence="5">The sequence shown here is derived from an EMBL/GenBank/DDBJ whole genome shotgun (WGS) entry which is preliminary data.</text>
</comment>
<reference evidence="5" key="1">
    <citation type="submission" date="2023-03" db="EMBL/GenBank/DDBJ databases">
        <title>Chromosome-scale reference genome and RAD-based genetic map of yellow starthistle (Centaurea solstitialis) reveal putative structural variation and QTLs associated with invader traits.</title>
        <authorList>
            <person name="Reatini B."/>
            <person name="Cang F.A."/>
            <person name="Jiang Q."/>
            <person name="Mckibben M.T.W."/>
            <person name="Barker M.S."/>
            <person name="Rieseberg L.H."/>
            <person name="Dlugosch K.M."/>
        </authorList>
    </citation>
    <scope>NUCLEOTIDE SEQUENCE</scope>
    <source>
        <strain evidence="5">CAN-66</strain>
        <tissue evidence="5">Leaf</tissue>
    </source>
</reference>
<dbReference type="AlphaFoldDB" id="A0AA38TE69"/>
<dbReference type="Proteomes" id="UP001172457">
    <property type="component" value="Chromosome 5"/>
</dbReference>
<dbReference type="PANTHER" id="PTHR44573:SF1">
    <property type="entry name" value="NADPH-DEPENDENT ALKENAL_ONE OXIDOREDUCTASE, CHLOROPLASTIC"/>
    <property type="match status" value="1"/>
</dbReference>
<evidence type="ECO:0000256" key="2">
    <source>
        <dbReference type="ARBA" id="ARBA00023002"/>
    </source>
</evidence>
<evidence type="ECO:0000256" key="1">
    <source>
        <dbReference type="ARBA" id="ARBA00010371"/>
    </source>
</evidence>
<dbReference type="PANTHER" id="PTHR44573">
    <property type="entry name" value="NADPH-DEPENDENT ALKENAL/ONE OXIDOREDUCTASE, CHLOROPLASTIC"/>
    <property type="match status" value="1"/>
</dbReference>
<dbReference type="InterPro" id="IPR020843">
    <property type="entry name" value="ER"/>
</dbReference>
<dbReference type="SMART" id="SM00829">
    <property type="entry name" value="PKS_ER"/>
    <property type="match status" value="1"/>
</dbReference>
<keyword evidence="2" id="KW-0560">Oxidoreductase</keyword>
<proteinExistence type="inferred from homology"/>